<dbReference type="EMBL" id="CAFBQW010000130">
    <property type="protein sequence ID" value="CAB5067358.1"/>
    <property type="molecule type" value="Genomic_DNA"/>
</dbReference>
<sequence length="106" mass="11317">MTTVITRMTEVQDQVIKAINSVNEPLTDAITTAVNFVVENVPQIPAVPFAEKFPTPKDLINNQAKFASKLVTTNKAVALSAATAAQPLTDQLLDRKSGPVRTKAAA</sequence>
<evidence type="ECO:0000313" key="6">
    <source>
        <dbReference type="EMBL" id="CAB5025607.1"/>
    </source>
</evidence>
<evidence type="ECO:0000313" key="3">
    <source>
        <dbReference type="EMBL" id="CAB4742469.1"/>
    </source>
</evidence>
<organism evidence="4">
    <name type="scientific">freshwater metagenome</name>
    <dbReference type="NCBI Taxonomy" id="449393"/>
    <lineage>
        <taxon>unclassified sequences</taxon>
        <taxon>metagenomes</taxon>
        <taxon>ecological metagenomes</taxon>
    </lineage>
</organism>
<dbReference type="AlphaFoldDB" id="A0A6J7G923"/>
<evidence type="ECO:0000313" key="2">
    <source>
        <dbReference type="EMBL" id="CAB4691475.1"/>
    </source>
</evidence>
<name>A0A6J7G923_9ZZZZ</name>
<dbReference type="EMBL" id="CAEZSF010000301">
    <property type="protein sequence ID" value="CAB4557896.1"/>
    <property type="molecule type" value="Genomic_DNA"/>
</dbReference>
<evidence type="ECO:0000313" key="7">
    <source>
        <dbReference type="EMBL" id="CAB5067358.1"/>
    </source>
</evidence>
<dbReference type="EMBL" id="CAFBPW010000011">
    <property type="protein sequence ID" value="CAB5025607.1"/>
    <property type="molecule type" value="Genomic_DNA"/>
</dbReference>
<evidence type="ECO:0000313" key="4">
    <source>
        <dbReference type="EMBL" id="CAB4903626.1"/>
    </source>
</evidence>
<dbReference type="EMBL" id="CAFBMG010000067">
    <property type="protein sequence ID" value="CAB4903626.1"/>
    <property type="molecule type" value="Genomic_DNA"/>
</dbReference>
<protein>
    <submittedName>
        <fullName evidence="4">Unannotated protein</fullName>
    </submittedName>
</protein>
<evidence type="ECO:0000313" key="5">
    <source>
        <dbReference type="EMBL" id="CAB4969922.1"/>
    </source>
</evidence>
<dbReference type="EMBL" id="CAEZXS010000034">
    <property type="protein sequence ID" value="CAB4691475.1"/>
    <property type="molecule type" value="Genomic_DNA"/>
</dbReference>
<dbReference type="EMBL" id="CAFBOG010000016">
    <property type="protein sequence ID" value="CAB4969922.1"/>
    <property type="molecule type" value="Genomic_DNA"/>
</dbReference>
<evidence type="ECO:0000313" key="1">
    <source>
        <dbReference type="EMBL" id="CAB4557896.1"/>
    </source>
</evidence>
<gene>
    <name evidence="1" type="ORF">UFOPK1358_02033</name>
    <name evidence="2" type="ORF">UFOPK2582_00444</name>
    <name evidence="3" type="ORF">UFOPK2766_01131</name>
    <name evidence="4" type="ORF">UFOPK3519_00969</name>
    <name evidence="5" type="ORF">UFOPK3914_00304</name>
    <name evidence="6" type="ORF">UFOPK4173_00193</name>
    <name evidence="7" type="ORF">UFOPK4354_01187</name>
</gene>
<reference evidence="4" key="1">
    <citation type="submission" date="2020-05" db="EMBL/GenBank/DDBJ databases">
        <authorList>
            <person name="Chiriac C."/>
            <person name="Salcher M."/>
            <person name="Ghai R."/>
            <person name="Kavagutti S V."/>
        </authorList>
    </citation>
    <scope>NUCLEOTIDE SEQUENCE</scope>
</reference>
<dbReference type="EMBL" id="CAEZYU010000046">
    <property type="protein sequence ID" value="CAB4742469.1"/>
    <property type="molecule type" value="Genomic_DNA"/>
</dbReference>
<accession>A0A6J7G923</accession>
<proteinExistence type="predicted"/>